<proteinExistence type="inferred from homology"/>
<keyword evidence="3" id="KW-0808">Transferase</keyword>
<sequence length="206" mass="23442">MIKRSIDIVGSLALLTLTFPVLAGAALAVYLSLGRPILFRQIRPGKNEVPFILIKLRTMREDNGEVSDADRLTPVGRWLRRTSIDELPSLINVLRGDMSLVGPRPLLMKYLPFYTETERLRHSIRPGLTGWAQVHGRNNLDWDKRFQLDIYYVKNRSLALDLNILLRTAGTVLSQRGVVPSSNMTLSDLDVARRERRRRPLLSVDS</sequence>
<dbReference type="OrthoDB" id="9808602at2"/>
<keyword evidence="4" id="KW-1185">Reference proteome</keyword>
<name>A0A2A8D0Q5_9BACT</name>
<dbReference type="PANTHER" id="PTHR30576:SF8">
    <property type="entry name" value="UNDECAPRENYL-PHOSPHATE GALACTOSE PHOSPHOTRANSFERASE"/>
    <property type="match status" value="1"/>
</dbReference>
<dbReference type="AlphaFoldDB" id="A0A2A8D0Q5"/>
<reference evidence="3 4" key="1">
    <citation type="submission" date="2017-10" db="EMBL/GenBank/DDBJ databases">
        <title>Draft genome of Longibacter Salinarum.</title>
        <authorList>
            <person name="Goh K.M."/>
            <person name="Shamsir M.S."/>
            <person name="Lim S.W."/>
        </authorList>
    </citation>
    <scope>NUCLEOTIDE SEQUENCE [LARGE SCALE GENOMIC DNA]</scope>
    <source>
        <strain evidence="3 4">KCTC 52045</strain>
    </source>
</reference>
<dbReference type="Pfam" id="PF02397">
    <property type="entry name" value="Bac_transf"/>
    <property type="match status" value="1"/>
</dbReference>
<dbReference type="GO" id="GO:0016780">
    <property type="term" value="F:phosphotransferase activity, for other substituted phosphate groups"/>
    <property type="evidence" value="ECO:0007669"/>
    <property type="project" value="TreeGrafter"/>
</dbReference>
<dbReference type="InterPro" id="IPR003362">
    <property type="entry name" value="Bact_transf"/>
</dbReference>
<organism evidence="3 4">
    <name type="scientific">Longibacter salinarum</name>
    <dbReference type="NCBI Taxonomy" id="1850348"/>
    <lineage>
        <taxon>Bacteria</taxon>
        <taxon>Pseudomonadati</taxon>
        <taxon>Rhodothermota</taxon>
        <taxon>Rhodothermia</taxon>
        <taxon>Rhodothermales</taxon>
        <taxon>Salisaetaceae</taxon>
        <taxon>Longibacter</taxon>
    </lineage>
</organism>
<dbReference type="EMBL" id="PDEQ01000002">
    <property type="protein sequence ID" value="PEN14505.1"/>
    <property type="molecule type" value="Genomic_DNA"/>
</dbReference>
<accession>A0A2A8D0Q5</accession>
<evidence type="ECO:0000313" key="4">
    <source>
        <dbReference type="Proteomes" id="UP000220102"/>
    </source>
</evidence>
<evidence type="ECO:0000313" key="3">
    <source>
        <dbReference type="EMBL" id="PEN14505.1"/>
    </source>
</evidence>
<feature type="domain" description="Bacterial sugar transferase" evidence="2">
    <location>
        <begin position="3"/>
        <end position="173"/>
    </location>
</feature>
<evidence type="ECO:0000259" key="2">
    <source>
        <dbReference type="Pfam" id="PF02397"/>
    </source>
</evidence>
<gene>
    <name evidence="3" type="ORF">CRI94_05630</name>
</gene>
<dbReference type="RefSeq" id="WP_098074679.1">
    <property type="nucleotide sequence ID" value="NZ_PDEQ01000002.1"/>
</dbReference>
<evidence type="ECO:0000256" key="1">
    <source>
        <dbReference type="ARBA" id="ARBA00006464"/>
    </source>
</evidence>
<comment type="caution">
    <text evidence="3">The sequence shown here is derived from an EMBL/GenBank/DDBJ whole genome shotgun (WGS) entry which is preliminary data.</text>
</comment>
<protein>
    <submittedName>
        <fullName evidence="3">Sugar transferase</fullName>
    </submittedName>
</protein>
<dbReference type="Proteomes" id="UP000220102">
    <property type="component" value="Unassembled WGS sequence"/>
</dbReference>
<dbReference type="PANTHER" id="PTHR30576">
    <property type="entry name" value="COLANIC BIOSYNTHESIS UDP-GLUCOSE LIPID CARRIER TRANSFERASE"/>
    <property type="match status" value="1"/>
</dbReference>
<comment type="similarity">
    <text evidence="1">Belongs to the bacterial sugar transferase family.</text>
</comment>